<dbReference type="Gene3D" id="3.90.1200.10">
    <property type="match status" value="1"/>
</dbReference>
<evidence type="ECO:0000259" key="1">
    <source>
        <dbReference type="Pfam" id="PF01636"/>
    </source>
</evidence>
<keyword evidence="3" id="KW-1185">Reference proteome</keyword>
<dbReference type="EMBL" id="JALHLF010000019">
    <property type="protein sequence ID" value="MCJ2182529.1"/>
    <property type="molecule type" value="Genomic_DNA"/>
</dbReference>
<name>A0ABT0BC26_9SPHN</name>
<dbReference type="RefSeq" id="WP_244018554.1">
    <property type="nucleotide sequence ID" value="NZ_JALHLF010000019.1"/>
</dbReference>
<dbReference type="Proteomes" id="UP001162881">
    <property type="component" value="Unassembled WGS sequence"/>
</dbReference>
<evidence type="ECO:0000313" key="3">
    <source>
        <dbReference type="Proteomes" id="UP001162881"/>
    </source>
</evidence>
<sequence length="330" mass="35958">MTDRAALESVLAWPSLASRRWEASPLGFPNSLPSHSGLDGEVWLLRADDGAMRVVKRRRAEDTAIAFSTALAAAQRAADHGLGPRVLDHDDALEAILFEHPGQGWRSAGLSDLLAPGTLAKAATGLRQFHAQPHLARPAPEVRAAMAQADRIAGDRLGALVSAWQPLREWVARIEPALQSGAPDAVPLHREVFASNFLIGPHGDLLLIDFDHAADGDPMADLAALALETAQVDDEHDTLINLYFGRTSPHLLARLRLHAILEDVRWGCWAWERYASPSAPAIVDYLTYARMRLGRALHHVTAWNAGDRLGEIAHEIAAAPRDPFRRSAPL</sequence>
<reference evidence="2" key="1">
    <citation type="submission" date="2022-03" db="EMBL/GenBank/DDBJ databases">
        <title>Identification of a novel bacterium isolated from mangrove sediments.</title>
        <authorList>
            <person name="Pan X."/>
        </authorList>
    </citation>
    <scope>NUCLEOTIDE SEQUENCE</scope>
    <source>
        <strain evidence="2">B1949</strain>
    </source>
</reference>
<gene>
    <name evidence="2" type="ORF">MTR62_07465</name>
</gene>
<dbReference type="InterPro" id="IPR002575">
    <property type="entry name" value="Aminoglycoside_PTrfase"/>
</dbReference>
<dbReference type="InterPro" id="IPR011009">
    <property type="entry name" value="Kinase-like_dom_sf"/>
</dbReference>
<dbReference type="Pfam" id="PF01636">
    <property type="entry name" value="APH"/>
    <property type="match status" value="1"/>
</dbReference>
<proteinExistence type="predicted"/>
<dbReference type="SUPFAM" id="SSF56112">
    <property type="entry name" value="Protein kinase-like (PK-like)"/>
    <property type="match status" value="1"/>
</dbReference>
<accession>A0ABT0BC26</accession>
<comment type="caution">
    <text evidence="2">The sequence shown here is derived from an EMBL/GenBank/DDBJ whole genome shotgun (WGS) entry which is preliminary data.</text>
</comment>
<protein>
    <submittedName>
        <fullName evidence="2">Aminoglycoside phosphotransferase family protein</fullName>
    </submittedName>
</protein>
<evidence type="ECO:0000313" key="2">
    <source>
        <dbReference type="EMBL" id="MCJ2182529.1"/>
    </source>
</evidence>
<feature type="domain" description="Aminoglycoside phosphotransferase" evidence="1">
    <location>
        <begin position="36"/>
        <end position="243"/>
    </location>
</feature>
<organism evidence="2 3">
    <name type="scientific">Novosphingobium organovorum</name>
    <dbReference type="NCBI Taxonomy" id="2930092"/>
    <lineage>
        <taxon>Bacteria</taxon>
        <taxon>Pseudomonadati</taxon>
        <taxon>Pseudomonadota</taxon>
        <taxon>Alphaproteobacteria</taxon>
        <taxon>Sphingomonadales</taxon>
        <taxon>Sphingomonadaceae</taxon>
        <taxon>Novosphingobium</taxon>
    </lineage>
</organism>